<proteinExistence type="predicted"/>
<dbReference type="EMBL" id="QGMY01000007">
    <property type="protein sequence ID" value="PWR72106.1"/>
    <property type="molecule type" value="Genomic_DNA"/>
</dbReference>
<dbReference type="GO" id="GO:0022857">
    <property type="term" value="F:transmembrane transporter activity"/>
    <property type="evidence" value="ECO:0007669"/>
    <property type="project" value="InterPro"/>
</dbReference>
<keyword evidence="5 6" id="KW-0472">Membrane</keyword>
<dbReference type="InterPro" id="IPR011701">
    <property type="entry name" value="MFS"/>
</dbReference>
<dbReference type="InterPro" id="IPR050930">
    <property type="entry name" value="MFS_Vesicular_Transporter"/>
</dbReference>
<dbReference type="InterPro" id="IPR036259">
    <property type="entry name" value="MFS_trans_sf"/>
</dbReference>
<comment type="subcellular location">
    <subcellularLocation>
        <location evidence="1">Membrane</location>
        <topology evidence="1">Multi-pass membrane protein</topology>
    </subcellularLocation>
</comment>
<evidence type="ECO:0000313" key="9">
    <source>
        <dbReference type="Proteomes" id="UP000245657"/>
    </source>
</evidence>
<evidence type="ECO:0000256" key="2">
    <source>
        <dbReference type="ARBA" id="ARBA00022448"/>
    </source>
</evidence>
<keyword evidence="4 6" id="KW-1133">Transmembrane helix</keyword>
<keyword evidence="3 6" id="KW-0812">Transmembrane</keyword>
<evidence type="ECO:0000256" key="5">
    <source>
        <dbReference type="ARBA" id="ARBA00023136"/>
    </source>
</evidence>
<dbReference type="CDD" id="cd17325">
    <property type="entry name" value="MFS_MdtG_SLC18_like"/>
    <property type="match status" value="1"/>
</dbReference>
<feature type="transmembrane region" description="Helical" evidence="6">
    <location>
        <begin position="168"/>
        <end position="188"/>
    </location>
</feature>
<comment type="caution">
    <text evidence="8">The sequence shown here is derived from an EMBL/GenBank/DDBJ whole genome shotgun (WGS) entry which is preliminary data.</text>
</comment>
<name>A0A2V2N301_9EURY</name>
<keyword evidence="2" id="KW-0813">Transport</keyword>
<evidence type="ECO:0000256" key="6">
    <source>
        <dbReference type="SAM" id="Phobius"/>
    </source>
</evidence>
<accession>A0A2V2N301</accession>
<evidence type="ECO:0000256" key="3">
    <source>
        <dbReference type="ARBA" id="ARBA00022692"/>
    </source>
</evidence>
<feature type="transmembrane region" description="Helical" evidence="6">
    <location>
        <begin position="248"/>
        <end position="267"/>
    </location>
</feature>
<evidence type="ECO:0000256" key="4">
    <source>
        <dbReference type="ARBA" id="ARBA00022989"/>
    </source>
</evidence>
<feature type="transmembrane region" description="Helical" evidence="6">
    <location>
        <begin position="218"/>
        <end position="236"/>
    </location>
</feature>
<gene>
    <name evidence="8" type="ORF">DK846_08940</name>
</gene>
<feature type="transmembrane region" description="Helical" evidence="6">
    <location>
        <begin position="48"/>
        <end position="68"/>
    </location>
</feature>
<feature type="domain" description="Major facilitator superfamily (MFS) profile" evidence="7">
    <location>
        <begin position="14"/>
        <end position="387"/>
    </location>
</feature>
<reference evidence="8 9" key="1">
    <citation type="submission" date="2018-05" db="EMBL/GenBank/DDBJ databases">
        <title>Draft genome of Methanospirillum lacunae Ki8-1.</title>
        <authorList>
            <person name="Dueholm M.S."/>
            <person name="Nielsen P.H."/>
            <person name="Bakmann L.F."/>
            <person name="Otzen D.E."/>
        </authorList>
    </citation>
    <scope>NUCLEOTIDE SEQUENCE [LARGE SCALE GENOMIC DNA]</scope>
    <source>
        <strain evidence="8 9">Ki8-1</strain>
    </source>
</reference>
<dbReference type="GO" id="GO:0016020">
    <property type="term" value="C:membrane"/>
    <property type="evidence" value="ECO:0007669"/>
    <property type="project" value="UniProtKB-SubCell"/>
</dbReference>
<dbReference type="PANTHER" id="PTHR23506:SF23">
    <property type="entry name" value="GH10249P"/>
    <property type="match status" value="1"/>
</dbReference>
<feature type="transmembrane region" description="Helical" evidence="6">
    <location>
        <begin position="104"/>
        <end position="126"/>
    </location>
</feature>
<feature type="transmembrane region" description="Helical" evidence="6">
    <location>
        <begin position="14"/>
        <end position="36"/>
    </location>
</feature>
<evidence type="ECO:0000313" key="8">
    <source>
        <dbReference type="EMBL" id="PWR72106.1"/>
    </source>
</evidence>
<feature type="transmembrane region" description="Helical" evidence="6">
    <location>
        <begin position="80"/>
        <end position="98"/>
    </location>
</feature>
<dbReference type="OrthoDB" id="117970at2157"/>
<dbReference type="Proteomes" id="UP000245657">
    <property type="component" value="Unassembled WGS sequence"/>
</dbReference>
<evidence type="ECO:0000259" key="7">
    <source>
        <dbReference type="PROSITE" id="PS50850"/>
    </source>
</evidence>
<evidence type="ECO:0000256" key="1">
    <source>
        <dbReference type="ARBA" id="ARBA00004141"/>
    </source>
</evidence>
<feature type="transmembrane region" description="Helical" evidence="6">
    <location>
        <begin position="274"/>
        <end position="291"/>
    </location>
</feature>
<dbReference type="Gene3D" id="1.20.1250.20">
    <property type="entry name" value="MFS general substrate transporter like domains"/>
    <property type="match status" value="1"/>
</dbReference>
<organism evidence="8 9">
    <name type="scientific">Methanospirillum lacunae</name>
    <dbReference type="NCBI Taxonomy" id="668570"/>
    <lineage>
        <taxon>Archaea</taxon>
        <taxon>Methanobacteriati</taxon>
        <taxon>Methanobacteriota</taxon>
        <taxon>Stenosarchaea group</taxon>
        <taxon>Methanomicrobia</taxon>
        <taxon>Methanomicrobiales</taxon>
        <taxon>Methanospirillaceae</taxon>
        <taxon>Methanospirillum</taxon>
    </lineage>
</organism>
<feature type="transmembrane region" description="Helical" evidence="6">
    <location>
        <begin position="138"/>
        <end position="156"/>
    </location>
</feature>
<keyword evidence="9" id="KW-1185">Reference proteome</keyword>
<protein>
    <submittedName>
        <fullName evidence="8">MFS transporter</fullName>
    </submittedName>
</protein>
<dbReference type="InterPro" id="IPR020846">
    <property type="entry name" value="MFS_dom"/>
</dbReference>
<dbReference type="Pfam" id="PF07690">
    <property type="entry name" value="MFS_1"/>
    <property type="match status" value="2"/>
</dbReference>
<dbReference type="SUPFAM" id="SSF103473">
    <property type="entry name" value="MFS general substrate transporter"/>
    <property type="match status" value="1"/>
</dbReference>
<feature type="transmembrane region" description="Helical" evidence="6">
    <location>
        <begin position="364"/>
        <end position="381"/>
    </location>
</feature>
<dbReference type="PROSITE" id="PS50850">
    <property type="entry name" value="MFS"/>
    <property type="match status" value="1"/>
</dbReference>
<dbReference type="PANTHER" id="PTHR23506">
    <property type="entry name" value="GH10249P"/>
    <property type="match status" value="1"/>
</dbReference>
<dbReference type="GeneID" id="97548029"/>
<sequence length="387" mass="41221">MIASLPSQGTRRRIFLSLYSAVFATMIGVGIVIPLFPRYAVTLGATGIWIGAIFSAFALSRALFLPVFGRLSDDHGRRRLIIFGLCMYSLISFLYTFAGSVYEITALRFIHGIASAMVLPVAIAYISEIAPTGEEGRFVGSFASSVALGMSLGPLIGGVISDIFTMDAVFHAMTLLSLAALATVIIFLPDIPSRPVQKAPIRTVIAYKPLRGPILYQLMYALANGTFMVFLPVAAIKTGGLSASETGLVILVSVLATPVFQFFFSRIADQFDRYYLIAGGTAMIGTSLLVLPEFTGLLPYLIAALLMGVGRAVSLPAMYAVVTVAGREIGQGSASALVNTVLSIGLVISPLFSGMVMDLSGTQVVFYVAGIASICCTFLFFRMDQCT</sequence>
<dbReference type="RefSeq" id="WP_109968596.1">
    <property type="nucleotide sequence ID" value="NZ_CP176093.1"/>
</dbReference>
<feature type="transmembrane region" description="Helical" evidence="6">
    <location>
        <begin position="334"/>
        <end position="352"/>
    </location>
</feature>
<dbReference type="AlphaFoldDB" id="A0A2V2N301"/>
<feature type="transmembrane region" description="Helical" evidence="6">
    <location>
        <begin position="297"/>
        <end position="322"/>
    </location>
</feature>